<gene>
    <name evidence="4 5" type="primary">hflD</name>
    <name evidence="5" type="ORF">GCM10007414_02360</name>
</gene>
<evidence type="ECO:0000256" key="2">
    <source>
        <dbReference type="ARBA" id="ARBA00022490"/>
    </source>
</evidence>
<dbReference type="Proteomes" id="UP000651977">
    <property type="component" value="Unassembled WGS sequence"/>
</dbReference>
<evidence type="ECO:0000256" key="4">
    <source>
        <dbReference type="HAMAP-Rule" id="MF_00695"/>
    </source>
</evidence>
<dbReference type="PANTHER" id="PTHR38100">
    <property type="entry name" value="HIGH FREQUENCY LYSOGENIZATION PROTEIN HFLD"/>
    <property type="match status" value="1"/>
</dbReference>
<keyword evidence="2 4" id="KW-0963">Cytoplasm</keyword>
<reference evidence="6" key="1">
    <citation type="journal article" date="2019" name="Int. J. Syst. Evol. Microbiol.">
        <title>The Global Catalogue of Microorganisms (GCM) 10K type strain sequencing project: providing services to taxonomists for standard genome sequencing and annotation.</title>
        <authorList>
            <consortium name="The Broad Institute Genomics Platform"/>
            <consortium name="The Broad Institute Genome Sequencing Center for Infectious Disease"/>
            <person name="Wu L."/>
            <person name="Ma J."/>
        </authorList>
    </citation>
    <scope>NUCLEOTIDE SEQUENCE [LARGE SCALE GENOMIC DNA]</scope>
    <source>
        <strain evidence="6">CGMCC 1.10131</strain>
    </source>
</reference>
<comment type="similarity">
    <text evidence="4">Belongs to the HflD family.</text>
</comment>
<dbReference type="RefSeq" id="WP_055731840.1">
    <property type="nucleotide sequence ID" value="NZ_BMDY01000001.1"/>
</dbReference>
<dbReference type="NCBIfam" id="NF001246">
    <property type="entry name" value="PRK00218.1-2"/>
    <property type="match status" value="1"/>
</dbReference>
<evidence type="ECO:0000256" key="1">
    <source>
        <dbReference type="ARBA" id="ARBA00022475"/>
    </source>
</evidence>
<keyword evidence="6" id="KW-1185">Reference proteome</keyword>
<sequence>MSHSLENRVIAFAGICQAAKLVQDVARTSTCDEAALSTSLNSILITNPEQTVDVFGALPQLKLGLSVMNTQLSQKQEKRNAEITRYLVSLLALERRLSKRPDLLNMIGERISQLERQLQHFKLLDAQVLGGIADIYSDIISPLGPRIQVAGNVNYLQQSIVQHKVRALLLAGIRACVLWRQLGGQRRQLLFSRKKYLEQTLQLLHTID</sequence>
<organism evidence="5 6">
    <name type="scientific">Agarivorans gilvus</name>
    <dbReference type="NCBI Taxonomy" id="680279"/>
    <lineage>
        <taxon>Bacteria</taxon>
        <taxon>Pseudomonadati</taxon>
        <taxon>Pseudomonadota</taxon>
        <taxon>Gammaproteobacteria</taxon>
        <taxon>Alteromonadales</taxon>
        <taxon>Alteromonadaceae</taxon>
        <taxon>Agarivorans</taxon>
    </lineage>
</organism>
<dbReference type="HAMAP" id="MF_00695">
    <property type="entry name" value="HflD_protein"/>
    <property type="match status" value="1"/>
</dbReference>
<evidence type="ECO:0000256" key="3">
    <source>
        <dbReference type="ARBA" id="ARBA00023136"/>
    </source>
</evidence>
<proteinExistence type="inferred from homology"/>
<keyword evidence="3 4" id="KW-0472">Membrane</keyword>
<evidence type="ECO:0000313" key="6">
    <source>
        <dbReference type="Proteomes" id="UP000651977"/>
    </source>
</evidence>
<dbReference type="NCBIfam" id="NF001248">
    <property type="entry name" value="PRK00218.1-4"/>
    <property type="match status" value="1"/>
</dbReference>
<dbReference type="InterPro" id="IPR007451">
    <property type="entry name" value="HflD"/>
</dbReference>
<dbReference type="SUPFAM" id="SSF101322">
    <property type="entry name" value="YcfC-like"/>
    <property type="match status" value="1"/>
</dbReference>
<dbReference type="PANTHER" id="PTHR38100:SF1">
    <property type="entry name" value="HIGH FREQUENCY LYSOGENIZATION PROTEIN HFLD"/>
    <property type="match status" value="1"/>
</dbReference>
<comment type="subcellular location">
    <subcellularLocation>
        <location evidence="4">Cytoplasm</location>
    </subcellularLocation>
    <subcellularLocation>
        <location evidence="4">Cell membrane</location>
        <topology evidence="4">Peripheral membrane protein</topology>
        <orientation evidence="4">Cytoplasmic side</orientation>
    </subcellularLocation>
</comment>
<protein>
    <recommendedName>
        <fullName evidence="4">High frequency lysogenization protein HflD homolog</fullName>
    </recommendedName>
</protein>
<evidence type="ECO:0000313" key="5">
    <source>
        <dbReference type="EMBL" id="GGA93228.1"/>
    </source>
</evidence>
<dbReference type="Pfam" id="PF04356">
    <property type="entry name" value="DUF489"/>
    <property type="match status" value="1"/>
</dbReference>
<name>A0ABQ1HVR3_9ALTE</name>
<dbReference type="EMBL" id="BMDY01000001">
    <property type="protein sequence ID" value="GGA93228.1"/>
    <property type="molecule type" value="Genomic_DNA"/>
</dbReference>
<accession>A0ABQ1HVR3</accession>
<dbReference type="Gene3D" id="1.10.3890.10">
    <property type="entry name" value="HflD-like"/>
    <property type="match status" value="1"/>
</dbReference>
<dbReference type="InterPro" id="IPR035932">
    <property type="entry name" value="HflD-like_sf"/>
</dbReference>
<comment type="caution">
    <text evidence="5">The sequence shown here is derived from an EMBL/GenBank/DDBJ whole genome shotgun (WGS) entry which is preliminary data.</text>
</comment>
<keyword evidence="1 4" id="KW-1003">Cell membrane</keyword>